<organism evidence="1 2">
    <name type="scientific">Tanacetum coccineum</name>
    <dbReference type="NCBI Taxonomy" id="301880"/>
    <lineage>
        <taxon>Eukaryota</taxon>
        <taxon>Viridiplantae</taxon>
        <taxon>Streptophyta</taxon>
        <taxon>Embryophyta</taxon>
        <taxon>Tracheophyta</taxon>
        <taxon>Spermatophyta</taxon>
        <taxon>Magnoliopsida</taxon>
        <taxon>eudicotyledons</taxon>
        <taxon>Gunneridae</taxon>
        <taxon>Pentapetalae</taxon>
        <taxon>asterids</taxon>
        <taxon>campanulids</taxon>
        <taxon>Asterales</taxon>
        <taxon>Asteraceae</taxon>
        <taxon>Asteroideae</taxon>
        <taxon>Anthemideae</taxon>
        <taxon>Anthemidinae</taxon>
        <taxon>Tanacetum</taxon>
    </lineage>
</organism>
<accession>A0ABQ5ERX0</accession>
<dbReference type="InterPro" id="IPR036397">
    <property type="entry name" value="RNaseH_sf"/>
</dbReference>
<gene>
    <name evidence="1" type="ORF">Tco_0988785</name>
</gene>
<evidence type="ECO:0000313" key="1">
    <source>
        <dbReference type="EMBL" id="GJT53731.1"/>
    </source>
</evidence>
<sequence length="176" mass="19791">MTPIYEYLVSGLQLEDLKKARKYESELPSTGSSKEKVQRRAPLHDFEDYEVRLLLAIDAQGDSGGNIGMYTLPDLLDNNKSTKPGYDFVNSAWPFSHCGINIMGPLHAAPGGLKFLAIAIEHFTKWVEAKPLTKTSGRQVEKFIWEHVIYRFGVPQTITSKEDNLQKESSQTFVNG</sequence>
<reference evidence="1" key="2">
    <citation type="submission" date="2022-01" db="EMBL/GenBank/DDBJ databases">
        <authorList>
            <person name="Yamashiro T."/>
            <person name="Shiraishi A."/>
            <person name="Satake H."/>
            <person name="Nakayama K."/>
        </authorList>
    </citation>
    <scope>NUCLEOTIDE SEQUENCE</scope>
</reference>
<keyword evidence="2" id="KW-1185">Reference proteome</keyword>
<dbReference type="InterPro" id="IPR012337">
    <property type="entry name" value="RNaseH-like_sf"/>
</dbReference>
<keyword evidence="1" id="KW-0548">Nucleotidyltransferase</keyword>
<keyword evidence="1" id="KW-0808">Transferase</keyword>
<dbReference type="SUPFAM" id="SSF53098">
    <property type="entry name" value="Ribonuclease H-like"/>
    <property type="match status" value="1"/>
</dbReference>
<protein>
    <submittedName>
        <fullName evidence="1">Reverse transcriptase domain-containing protein</fullName>
    </submittedName>
</protein>
<proteinExistence type="predicted"/>
<dbReference type="Gene3D" id="3.30.420.10">
    <property type="entry name" value="Ribonuclease H-like superfamily/Ribonuclease H"/>
    <property type="match status" value="1"/>
</dbReference>
<comment type="caution">
    <text evidence="1">The sequence shown here is derived from an EMBL/GenBank/DDBJ whole genome shotgun (WGS) entry which is preliminary data.</text>
</comment>
<dbReference type="GO" id="GO:0003964">
    <property type="term" value="F:RNA-directed DNA polymerase activity"/>
    <property type="evidence" value="ECO:0007669"/>
    <property type="project" value="UniProtKB-KW"/>
</dbReference>
<name>A0ABQ5ERX0_9ASTR</name>
<dbReference type="Proteomes" id="UP001151760">
    <property type="component" value="Unassembled WGS sequence"/>
</dbReference>
<dbReference type="EMBL" id="BQNB010016613">
    <property type="protein sequence ID" value="GJT53731.1"/>
    <property type="molecule type" value="Genomic_DNA"/>
</dbReference>
<reference evidence="1" key="1">
    <citation type="journal article" date="2022" name="Int. J. Mol. Sci.">
        <title>Draft Genome of Tanacetum Coccineum: Genomic Comparison of Closely Related Tanacetum-Family Plants.</title>
        <authorList>
            <person name="Yamashiro T."/>
            <person name="Shiraishi A."/>
            <person name="Nakayama K."/>
            <person name="Satake H."/>
        </authorList>
    </citation>
    <scope>NUCLEOTIDE SEQUENCE</scope>
</reference>
<evidence type="ECO:0000313" key="2">
    <source>
        <dbReference type="Proteomes" id="UP001151760"/>
    </source>
</evidence>
<keyword evidence="1" id="KW-0695">RNA-directed DNA polymerase</keyword>